<dbReference type="Proteomes" id="UP000076722">
    <property type="component" value="Unassembled WGS sequence"/>
</dbReference>
<evidence type="ECO:0000313" key="1">
    <source>
        <dbReference type="EMBL" id="KZS92212.1"/>
    </source>
</evidence>
<dbReference type="PANTHER" id="PTHR42886">
    <property type="entry name" value="RE40534P-RELATED"/>
    <property type="match status" value="1"/>
</dbReference>
<dbReference type="EMBL" id="KV419411">
    <property type="protein sequence ID" value="KZS92212.1"/>
    <property type="molecule type" value="Genomic_DNA"/>
</dbReference>
<protein>
    <submittedName>
        <fullName evidence="1">Ectomycorrhiza-regulated esterase</fullName>
    </submittedName>
</protein>
<name>A0A164TAM1_9AGAM</name>
<dbReference type="Gene3D" id="3.40.50.1820">
    <property type="entry name" value="alpha/beta hydrolase"/>
    <property type="match status" value="1"/>
</dbReference>
<dbReference type="AlphaFoldDB" id="A0A164TAM1"/>
<proteinExistence type="predicted"/>
<dbReference type="SUPFAM" id="SSF53474">
    <property type="entry name" value="alpha/beta-Hydrolases"/>
    <property type="match status" value="1"/>
</dbReference>
<dbReference type="OrthoDB" id="9988524at2759"/>
<gene>
    <name evidence="1" type="ORF">SISNIDRAFT_455967</name>
</gene>
<accession>A0A164TAM1</accession>
<organism evidence="1 2">
    <name type="scientific">Sistotremastrum niveocremeum HHB9708</name>
    <dbReference type="NCBI Taxonomy" id="1314777"/>
    <lineage>
        <taxon>Eukaryota</taxon>
        <taxon>Fungi</taxon>
        <taxon>Dikarya</taxon>
        <taxon>Basidiomycota</taxon>
        <taxon>Agaricomycotina</taxon>
        <taxon>Agaricomycetes</taxon>
        <taxon>Sistotremastrales</taxon>
        <taxon>Sistotremastraceae</taxon>
        <taxon>Sertulicium</taxon>
        <taxon>Sertulicium niveocremeum</taxon>
    </lineage>
</organism>
<keyword evidence="2" id="KW-1185">Reference proteome</keyword>
<sequence>MTRAETTTTTRHYIQHVVPGIRIAGDMEQWNATEPTQGRKIALILHGAMGHKDYLFQKKLAKQLPIDSFRFDFRANHETPGTWNIANFEDDLEDLRIVGEYLTKQLGYRIAMIVAHSRATFVSSYWICNSEWAKSVEAFVNVSGRYRMNLNRVCLVDRTNHELYGAQFKERGFYEWKTRVAGKPVIGIIRPQDVSKFGAWDNSYLWTEFPQHIDVLTIHGFRDDIVPPYDAIIYARVYSSRSPGTHTLHMIEGADHNFIGHFEEVIETVIGWWALRGSGNLKTGIWNTGVKGKL</sequence>
<dbReference type="PANTHER" id="PTHR42886:SF53">
    <property type="entry name" value="ALPHA_BETA-HYDROLASES SUPERFAMILY PROTEIN"/>
    <property type="match status" value="1"/>
</dbReference>
<dbReference type="InterPro" id="IPR029058">
    <property type="entry name" value="AB_hydrolase_fold"/>
</dbReference>
<dbReference type="STRING" id="1314777.A0A164TAM1"/>
<reference evidence="1 2" key="1">
    <citation type="journal article" date="2016" name="Mol. Biol. Evol.">
        <title>Comparative Genomics of Early-Diverging Mushroom-Forming Fungi Provides Insights into the Origins of Lignocellulose Decay Capabilities.</title>
        <authorList>
            <person name="Nagy L.G."/>
            <person name="Riley R."/>
            <person name="Tritt A."/>
            <person name="Adam C."/>
            <person name="Daum C."/>
            <person name="Floudas D."/>
            <person name="Sun H."/>
            <person name="Yadav J.S."/>
            <person name="Pangilinan J."/>
            <person name="Larsson K.H."/>
            <person name="Matsuura K."/>
            <person name="Barry K."/>
            <person name="Labutti K."/>
            <person name="Kuo R."/>
            <person name="Ohm R.A."/>
            <person name="Bhattacharya S.S."/>
            <person name="Shirouzu T."/>
            <person name="Yoshinaga Y."/>
            <person name="Martin F.M."/>
            <person name="Grigoriev I.V."/>
            <person name="Hibbett D.S."/>
        </authorList>
    </citation>
    <scope>NUCLEOTIDE SEQUENCE [LARGE SCALE GENOMIC DNA]</scope>
    <source>
        <strain evidence="1 2">HHB9708</strain>
    </source>
</reference>
<evidence type="ECO:0000313" key="2">
    <source>
        <dbReference type="Proteomes" id="UP000076722"/>
    </source>
</evidence>